<dbReference type="Pfam" id="PF04203">
    <property type="entry name" value="Sortase"/>
    <property type="match status" value="1"/>
</dbReference>
<evidence type="ECO:0000256" key="2">
    <source>
        <dbReference type="SAM" id="Phobius"/>
    </source>
</evidence>
<keyword evidence="2" id="KW-1133">Transmembrane helix</keyword>
<keyword evidence="2" id="KW-0472">Membrane</keyword>
<feature type="transmembrane region" description="Helical" evidence="2">
    <location>
        <begin position="12"/>
        <end position="37"/>
    </location>
</feature>
<accession>A0A1F4U213</accession>
<evidence type="ECO:0000256" key="1">
    <source>
        <dbReference type="ARBA" id="ARBA00022801"/>
    </source>
</evidence>
<dbReference type="AlphaFoldDB" id="A0A1F4U213"/>
<reference evidence="3 4" key="1">
    <citation type="journal article" date="2016" name="Nat. Commun.">
        <title>Thousands of microbial genomes shed light on interconnected biogeochemical processes in an aquifer system.</title>
        <authorList>
            <person name="Anantharaman K."/>
            <person name="Brown C.T."/>
            <person name="Hug L.A."/>
            <person name="Sharon I."/>
            <person name="Castelle C.J."/>
            <person name="Probst A.J."/>
            <person name="Thomas B.C."/>
            <person name="Singh A."/>
            <person name="Wilkins M.J."/>
            <person name="Karaoz U."/>
            <person name="Brodie E.L."/>
            <person name="Williams K.H."/>
            <person name="Hubbard S.S."/>
            <person name="Banfield J.F."/>
        </authorList>
    </citation>
    <scope>NUCLEOTIDE SEQUENCE [LARGE SCALE GENOMIC DNA]</scope>
</reference>
<keyword evidence="1" id="KW-0378">Hydrolase</keyword>
<evidence type="ECO:0000313" key="3">
    <source>
        <dbReference type="EMBL" id="OGC39015.1"/>
    </source>
</evidence>
<name>A0A1F4U213_UNCKA</name>
<keyword evidence="2" id="KW-0812">Transmembrane</keyword>
<dbReference type="EMBL" id="MEUS01000004">
    <property type="protein sequence ID" value="OGC39015.1"/>
    <property type="molecule type" value="Genomic_DNA"/>
</dbReference>
<dbReference type="Gene3D" id="2.40.260.10">
    <property type="entry name" value="Sortase"/>
    <property type="match status" value="1"/>
</dbReference>
<gene>
    <name evidence="3" type="ORF">A3K42_01660</name>
</gene>
<sequence length="239" mass="26946">MKISLFHFKHLYFDVLANFLIILGIVFVIGWIGPLLLDEAWFIIKDLRHQTFQLIPSKEVPATFTGSVAKAGGSPFKDLLYGNVVGIIPVNTDFSLVIEKLGVNVPIVDNVSITNNQQYVTALQQGVAHASISPYPSDTPGNVYLFAHASLDFWRLGKYARVFNLLHKLELKDKIHVFYDNRIYVYEVVNKETMPGWNTYPIERPVIEPTLTLQTCDPPGTTLNRFVVTAKLVNIKSLN</sequence>
<dbReference type="Proteomes" id="UP000178270">
    <property type="component" value="Unassembled WGS sequence"/>
</dbReference>
<comment type="caution">
    <text evidence="3">The sequence shown here is derived from an EMBL/GenBank/DDBJ whole genome shotgun (WGS) entry which is preliminary data.</text>
</comment>
<dbReference type="InterPro" id="IPR023365">
    <property type="entry name" value="Sortase_dom-sf"/>
</dbReference>
<dbReference type="InterPro" id="IPR005754">
    <property type="entry name" value="Sortase"/>
</dbReference>
<dbReference type="GO" id="GO:0016787">
    <property type="term" value="F:hydrolase activity"/>
    <property type="evidence" value="ECO:0007669"/>
    <property type="project" value="UniProtKB-KW"/>
</dbReference>
<evidence type="ECO:0008006" key="5">
    <source>
        <dbReference type="Google" id="ProtNLM"/>
    </source>
</evidence>
<proteinExistence type="predicted"/>
<evidence type="ECO:0000313" key="4">
    <source>
        <dbReference type="Proteomes" id="UP000178270"/>
    </source>
</evidence>
<dbReference type="SUPFAM" id="SSF63817">
    <property type="entry name" value="Sortase"/>
    <property type="match status" value="1"/>
</dbReference>
<protein>
    <recommendedName>
        <fullName evidence="5">Sortase</fullName>
    </recommendedName>
</protein>
<organism evidence="3 4">
    <name type="scientific">candidate division WWE3 bacterium RBG_13_37_7</name>
    <dbReference type="NCBI Taxonomy" id="1802609"/>
    <lineage>
        <taxon>Bacteria</taxon>
        <taxon>Katanobacteria</taxon>
    </lineage>
</organism>